<dbReference type="GO" id="GO:0005524">
    <property type="term" value="F:ATP binding"/>
    <property type="evidence" value="ECO:0007669"/>
    <property type="project" value="UniProtKB-KW"/>
</dbReference>
<keyword evidence="11" id="KW-0902">Two-component regulatory system</keyword>
<dbReference type="Proteomes" id="UP000294546">
    <property type="component" value="Unassembled WGS sequence"/>
</dbReference>
<evidence type="ECO:0000259" key="15">
    <source>
        <dbReference type="PROSITE" id="PS50112"/>
    </source>
</evidence>
<dbReference type="SUPFAM" id="SSF55785">
    <property type="entry name" value="PYP-like sensor domain (PAS domain)"/>
    <property type="match status" value="1"/>
</dbReference>
<keyword evidence="10 14" id="KW-1133">Transmembrane helix</keyword>
<dbReference type="SMART" id="SM00091">
    <property type="entry name" value="PAS"/>
    <property type="match status" value="1"/>
</dbReference>
<dbReference type="InterPro" id="IPR029151">
    <property type="entry name" value="Sensor-like_sf"/>
</dbReference>
<dbReference type="SMART" id="SM00267">
    <property type="entry name" value="GGDEF"/>
    <property type="match status" value="1"/>
</dbReference>
<evidence type="ECO:0000256" key="6">
    <source>
        <dbReference type="ARBA" id="ARBA00022692"/>
    </source>
</evidence>
<comment type="caution">
    <text evidence="18">The sequence shown here is derived from an EMBL/GenBank/DDBJ whole genome shotgun (WGS) entry which is preliminary data.</text>
</comment>
<evidence type="ECO:0000256" key="4">
    <source>
        <dbReference type="ARBA" id="ARBA00022553"/>
    </source>
</evidence>
<evidence type="ECO:0000313" key="19">
    <source>
        <dbReference type="Proteomes" id="UP000294546"/>
    </source>
</evidence>
<keyword evidence="9" id="KW-0067">ATP-binding</keyword>
<comment type="subcellular location">
    <subcellularLocation>
        <location evidence="2">Cell membrane</location>
        <topology evidence="2">Multi-pass membrane protein</topology>
    </subcellularLocation>
</comment>
<evidence type="ECO:0000256" key="1">
    <source>
        <dbReference type="ARBA" id="ARBA00001946"/>
    </source>
</evidence>
<dbReference type="GO" id="GO:0016301">
    <property type="term" value="F:kinase activity"/>
    <property type="evidence" value="ECO:0007669"/>
    <property type="project" value="UniProtKB-KW"/>
</dbReference>
<evidence type="ECO:0000256" key="12">
    <source>
        <dbReference type="ARBA" id="ARBA00023136"/>
    </source>
</evidence>
<name>A0A4R1GK10_9GAMM</name>
<dbReference type="Gene3D" id="3.30.70.270">
    <property type="match status" value="1"/>
</dbReference>
<keyword evidence="12 14" id="KW-0472">Membrane</keyword>
<keyword evidence="5" id="KW-0808">Transferase</keyword>
<dbReference type="SUPFAM" id="SSF103190">
    <property type="entry name" value="Sensory domain-like"/>
    <property type="match status" value="1"/>
</dbReference>
<keyword evidence="8" id="KW-0418">Kinase</keyword>
<dbReference type="RefSeq" id="WP_132292579.1">
    <property type="nucleotide sequence ID" value="NZ_SMFU01000008.1"/>
</dbReference>
<keyword evidence="6 14" id="KW-0812">Transmembrane</keyword>
<keyword evidence="7" id="KW-0547">Nucleotide-binding</keyword>
<gene>
    <name evidence="18" type="ORF">CLV83_2494</name>
</gene>
<dbReference type="GO" id="GO:0005886">
    <property type="term" value="C:plasma membrane"/>
    <property type="evidence" value="ECO:0007669"/>
    <property type="project" value="UniProtKB-SubCell"/>
</dbReference>
<protein>
    <submittedName>
        <fullName evidence="18">PAS domain S-box-containing protein/diguanylate cyclase (GGDEF)-like protein</fullName>
    </submittedName>
</protein>
<evidence type="ECO:0000259" key="16">
    <source>
        <dbReference type="PROSITE" id="PS50113"/>
    </source>
</evidence>
<dbReference type="AlphaFoldDB" id="A0A4R1GK10"/>
<feature type="region of interest" description="Disordered" evidence="13">
    <location>
        <begin position="232"/>
        <end position="253"/>
    </location>
</feature>
<dbReference type="PROSITE" id="PS50112">
    <property type="entry name" value="PAS"/>
    <property type="match status" value="1"/>
</dbReference>
<dbReference type="NCBIfam" id="TIGR00229">
    <property type="entry name" value="sensory_box"/>
    <property type="match status" value="1"/>
</dbReference>
<feature type="transmembrane region" description="Helical" evidence="14">
    <location>
        <begin position="12"/>
        <end position="33"/>
    </location>
</feature>
<dbReference type="InterPro" id="IPR035965">
    <property type="entry name" value="PAS-like_dom_sf"/>
</dbReference>
<evidence type="ECO:0000256" key="7">
    <source>
        <dbReference type="ARBA" id="ARBA00022741"/>
    </source>
</evidence>
<dbReference type="FunFam" id="3.30.70.270:FF:000001">
    <property type="entry name" value="Diguanylate cyclase domain protein"/>
    <property type="match status" value="1"/>
</dbReference>
<evidence type="ECO:0000256" key="3">
    <source>
        <dbReference type="ARBA" id="ARBA00022475"/>
    </source>
</evidence>
<dbReference type="OrthoDB" id="9776960at2"/>
<feature type="compositionally biased region" description="Basic and acidic residues" evidence="13">
    <location>
        <begin position="238"/>
        <end position="251"/>
    </location>
</feature>
<evidence type="ECO:0000256" key="13">
    <source>
        <dbReference type="SAM" id="MobiDB-lite"/>
    </source>
</evidence>
<sequence>MQQLKSFRRVRAITIFILVVFALTIAALLRYSFVHERSSSRSDLRVGTDIVTAVMEQQLREAAAALANLERLDREYAAGSLDFPGLQNQLTSTKSLVSGVSNLVLLDPDGRVIGSTARNLINANFAFRYYFQEAIKAPGQFILSPPFRSSLRNTRRFTLSRAINSADGNVQAVAVASFDTSLLTQLIGLQLSRDSNQGISLTLAHADGEPILRVPEQQGFYDEILNRPDSPFATHLRSGREETQTEGKPHEQSPTALLNLRTIAPEELNISAPLVVLSAYPKSNAYSDWRLITSTTIAAFLLLTGGIILLLRNEQKHLVQERDIRLKLQTQSSRLASIIDGTNVGTWEWNVQTGEVVFNERWADIIGYRLEDLEPASIETWMKYAHPDDLEQSTDLLQKHFSGELPYYECEARMQHKDGHWIWVLDRGKVATWTNDGQPLWMFGTHQEITERKIAEEQAAHLAYFDSLTNLPNRRLLDDRLEHALAHAQRNGRTLALMFIDLDNFKPVNDTWGHQVGDQLLIEVSRRLKQSVRASDTVARTGGDEFVLLLPEIAAARDAETVARKILTELRKPVELHEGIQATTPPSIGIAICRSGLNDAATLTKQADLAMYAAKHAGRNCYRLYEPNLTAKALKETPLSNETN</sequence>
<evidence type="ECO:0000256" key="8">
    <source>
        <dbReference type="ARBA" id="ARBA00022777"/>
    </source>
</evidence>
<feature type="domain" description="PAS" evidence="15">
    <location>
        <begin position="331"/>
        <end position="404"/>
    </location>
</feature>
<dbReference type="CDD" id="cd00130">
    <property type="entry name" value="PAS"/>
    <property type="match status" value="1"/>
</dbReference>
<dbReference type="Gene3D" id="3.30.450.20">
    <property type="entry name" value="PAS domain"/>
    <property type="match status" value="2"/>
</dbReference>
<dbReference type="InterPro" id="IPR029787">
    <property type="entry name" value="Nucleotide_cyclase"/>
</dbReference>
<keyword evidence="3" id="KW-1003">Cell membrane</keyword>
<evidence type="ECO:0000256" key="5">
    <source>
        <dbReference type="ARBA" id="ARBA00022679"/>
    </source>
</evidence>
<dbReference type="EMBL" id="SMFU01000008">
    <property type="protein sequence ID" value="TCK07621.1"/>
    <property type="molecule type" value="Genomic_DNA"/>
</dbReference>
<dbReference type="Pfam" id="PF00990">
    <property type="entry name" value="GGDEF"/>
    <property type="match status" value="1"/>
</dbReference>
<dbReference type="InterPro" id="IPR013655">
    <property type="entry name" value="PAS_fold_3"/>
</dbReference>
<evidence type="ECO:0000313" key="18">
    <source>
        <dbReference type="EMBL" id="TCK07621.1"/>
    </source>
</evidence>
<proteinExistence type="predicted"/>
<dbReference type="Pfam" id="PF08447">
    <property type="entry name" value="PAS_3"/>
    <property type="match status" value="1"/>
</dbReference>
<dbReference type="CDD" id="cd12914">
    <property type="entry name" value="PDC1_DGC_like"/>
    <property type="match status" value="1"/>
</dbReference>
<evidence type="ECO:0000256" key="10">
    <source>
        <dbReference type="ARBA" id="ARBA00022989"/>
    </source>
</evidence>
<feature type="domain" description="PAC" evidence="16">
    <location>
        <begin position="408"/>
        <end position="461"/>
    </location>
</feature>
<organism evidence="18 19">
    <name type="scientific">Marinobacterium mangrovicola</name>
    <dbReference type="NCBI Taxonomy" id="1476959"/>
    <lineage>
        <taxon>Bacteria</taxon>
        <taxon>Pseudomonadati</taxon>
        <taxon>Pseudomonadota</taxon>
        <taxon>Gammaproteobacteria</taxon>
        <taxon>Oceanospirillales</taxon>
        <taxon>Oceanospirillaceae</taxon>
        <taxon>Marinobacterium</taxon>
    </lineage>
</organism>
<dbReference type="SMART" id="SM00086">
    <property type="entry name" value="PAC"/>
    <property type="match status" value="1"/>
</dbReference>
<dbReference type="InterPro" id="IPR033479">
    <property type="entry name" value="dCache_1"/>
</dbReference>
<dbReference type="InterPro" id="IPR000160">
    <property type="entry name" value="GGDEF_dom"/>
</dbReference>
<evidence type="ECO:0000259" key="17">
    <source>
        <dbReference type="PROSITE" id="PS50887"/>
    </source>
</evidence>
<keyword evidence="4" id="KW-0597">Phosphoprotein</keyword>
<dbReference type="InterPro" id="IPR052163">
    <property type="entry name" value="DGC-Regulatory_Protein"/>
</dbReference>
<dbReference type="PROSITE" id="PS50113">
    <property type="entry name" value="PAC"/>
    <property type="match status" value="1"/>
</dbReference>
<dbReference type="Pfam" id="PF02743">
    <property type="entry name" value="dCache_1"/>
    <property type="match status" value="1"/>
</dbReference>
<dbReference type="GO" id="GO:0000160">
    <property type="term" value="P:phosphorelay signal transduction system"/>
    <property type="evidence" value="ECO:0007669"/>
    <property type="project" value="UniProtKB-KW"/>
</dbReference>
<evidence type="ECO:0000256" key="11">
    <source>
        <dbReference type="ARBA" id="ARBA00023012"/>
    </source>
</evidence>
<reference evidence="18 19" key="1">
    <citation type="submission" date="2019-03" db="EMBL/GenBank/DDBJ databases">
        <title>Genomic Encyclopedia of Archaeal and Bacterial Type Strains, Phase II (KMG-II): from individual species to whole genera.</title>
        <authorList>
            <person name="Goeker M."/>
        </authorList>
    </citation>
    <scope>NUCLEOTIDE SEQUENCE [LARGE SCALE GENOMIC DNA]</scope>
    <source>
        <strain evidence="18 19">DSM 27697</strain>
    </source>
</reference>
<dbReference type="NCBIfam" id="TIGR00254">
    <property type="entry name" value="GGDEF"/>
    <property type="match status" value="1"/>
</dbReference>
<dbReference type="InterPro" id="IPR000014">
    <property type="entry name" value="PAS"/>
</dbReference>
<evidence type="ECO:0000256" key="14">
    <source>
        <dbReference type="SAM" id="Phobius"/>
    </source>
</evidence>
<dbReference type="InterPro" id="IPR000700">
    <property type="entry name" value="PAS-assoc_C"/>
</dbReference>
<dbReference type="InterPro" id="IPR043128">
    <property type="entry name" value="Rev_trsase/Diguanyl_cyclase"/>
</dbReference>
<dbReference type="PANTHER" id="PTHR46663:SF3">
    <property type="entry name" value="SLL0267 PROTEIN"/>
    <property type="match status" value="1"/>
</dbReference>
<dbReference type="SUPFAM" id="SSF55073">
    <property type="entry name" value="Nucleotide cyclase"/>
    <property type="match status" value="1"/>
</dbReference>
<evidence type="ECO:0000256" key="9">
    <source>
        <dbReference type="ARBA" id="ARBA00022840"/>
    </source>
</evidence>
<dbReference type="PROSITE" id="PS50887">
    <property type="entry name" value="GGDEF"/>
    <property type="match status" value="1"/>
</dbReference>
<keyword evidence="19" id="KW-1185">Reference proteome</keyword>
<dbReference type="CDD" id="cd01949">
    <property type="entry name" value="GGDEF"/>
    <property type="match status" value="1"/>
</dbReference>
<comment type="cofactor">
    <cofactor evidence="1">
        <name>Mg(2+)</name>
        <dbReference type="ChEBI" id="CHEBI:18420"/>
    </cofactor>
</comment>
<dbReference type="InterPro" id="IPR001610">
    <property type="entry name" value="PAC"/>
</dbReference>
<evidence type="ECO:0000256" key="2">
    <source>
        <dbReference type="ARBA" id="ARBA00004651"/>
    </source>
</evidence>
<feature type="domain" description="GGDEF" evidence="17">
    <location>
        <begin position="493"/>
        <end position="627"/>
    </location>
</feature>
<accession>A0A4R1GK10</accession>
<dbReference type="PANTHER" id="PTHR46663">
    <property type="entry name" value="DIGUANYLATE CYCLASE DGCT-RELATED"/>
    <property type="match status" value="1"/>
</dbReference>